<dbReference type="PANTHER" id="PTHR33692">
    <property type="entry name" value="RIBOSOME MATURATION FACTOR RIMM"/>
    <property type="match status" value="1"/>
</dbReference>
<dbReference type="GO" id="GO:0006364">
    <property type="term" value="P:rRNA processing"/>
    <property type="evidence" value="ECO:0007669"/>
    <property type="project" value="UniProtKB-UniRule"/>
</dbReference>
<dbReference type="InterPro" id="IPR002676">
    <property type="entry name" value="RimM_N"/>
</dbReference>
<dbReference type="HOGENOM" id="CLU_077636_4_0_7"/>
<dbReference type="GO" id="GO:0042274">
    <property type="term" value="P:ribosomal small subunit biogenesis"/>
    <property type="evidence" value="ECO:0007669"/>
    <property type="project" value="UniProtKB-UniRule"/>
</dbReference>
<evidence type="ECO:0000259" key="7">
    <source>
        <dbReference type="Pfam" id="PF01782"/>
    </source>
</evidence>
<comment type="subcellular location">
    <subcellularLocation>
        <location evidence="5">Cytoplasm</location>
    </subcellularLocation>
</comment>
<comment type="function">
    <text evidence="5">An accessory protein needed during the final step in the assembly of 30S ribosomal subunit, possibly for assembly of the head region. Essential for efficient processing of 16S rRNA. May be needed both before and after RbfA during the maturation of 16S rRNA. It has affinity for free ribosomal 30S subunits but not for 70S ribosomes.</text>
</comment>
<dbReference type="InterPro" id="IPR009000">
    <property type="entry name" value="Transl_B-barrel_sf"/>
</dbReference>
<protein>
    <recommendedName>
        <fullName evidence="5">Ribosome maturation factor RimM</fullName>
    </recommendedName>
</protein>
<dbReference type="GO" id="GO:0043022">
    <property type="term" value="F:ribosome binding"/>
    <property type="evidence" value="ECO:0007669"/>
    <property type="project" value="InterPro"/>
</dbReference>
<comment type="domain">
    <text evidence="5">The PRC barrel domain binds ribosomal protein uS19.</text>
</comment>
<gene>
    <name evidence="5" type="primary">rimM</name>
    <name evidence="9" type="ordered locus">DvMF_2885</name>
</gene>
<feature type="compositionally biased region" description="Basic and acidic residues" evidence="6">
    <location>
        <begin position="177"/>
        <end position="187"/>
    </location>
</feature>
<sequence>MSDDSFIEIGLVGRPHGLRGEVGVDFWAESPDLLRGTLWLRPGRGAPRPHTVAAVRRHQGRPLVLFEGIADRSAAETLRGMHVLVPKDRLPEPAEDEVYLHELLGLRVLLHDTGAALGTLDDVQMPGGQEVWSIRTADGKEVLLPAVEEFVASIDLDAREVRITPPPGLMELYLEAPEKSAARKPDADATGPDEAGESAGTWNPAGSGGA</sequence>
<comment type="subunit">
    <text evidence="5">Binds ribosomal protein uS19.</text>
</comment>
<dbReference type="EMBL" id="CP001197">
    <property type="protein sequence ID" value="ACL09822.1"/>
    <property type="molecule type" value="Genomic_DNA"/>
</dbReference>
<dbReference type="PANTHER" id="PTHR33692:SF1">
    <property type="entry name" value="RIBOSOME MATURATION FACTOR RIMM"/>
    <property type="match status" value="1"/>
</dbReference>
<dbReference type="InterPro" id="IPR036976">
    <property type="entry name" value="RimM_N_sf"/>
</dbReference>
<dbReference type="Gene3D" id="2.40.30.60">
    <property type="entry name" value="RimM"/>
    <property type="match status" value="1"/>
</dbReference>
<evidence type="ECO:0000256" key="6">
    <source>
        <dbReference type="SAM" id="MobiDB-lite"/>
    </source>
</evidence>
<evidence type="ECO:0000256" key="4">
    <source>
        <dbReference type="ARBA" id="ARBA00023186"/>
    </source>
</evidence>
<dbReference type="AlphaFoldDB" id="B8DRI5"/>
<comment type="similarity">
    <text evidence="5">Belongs to the RimM family.</text>
</comment>
<keyword evidence="4 5" id="KW-0143">Chaperone</keyword>
<dbReference type="InterPro" id="IPR056792">
    <property type="entry name" value="PRC_RimM"/>
</dbReference>
<dbReference type="Gene3D" id="2.30.30.240">
    <property type="entry name" value="PRC-barrel domain"/>
    <property type="match status" value="1"/>
</dbReference>
<dbReference type="SUPFAM" id="SSF50447">
    <property type="entry name" value="Translation proteins"/>
    <property type="match status" value="1"/>
</dbReference>
<keyword evidence="3 5" id="KW-0698">rRNA processing</keyword>
<dbReference type="GO" id="GO:0005840">
    <property type="term" value="C:ribosome"/>
    <property type="evidence" value="ECO:0007669"/>
    <property type="project" value="InterPro"/>
</dbReference>
<accession>B8DRI5</accession>
<keyword evidence="2 5" id="KW-0690">Ribosome biogenesis</keyword>
<dbReference type="Pfam" id="PF24986">
    <property type="entry name" value="PRC_RimM"/>
    <property type="match status" value="1"/>
</dbReference>
<name>B8DRI5_NITV9</name>
<dbReference type="InterPro" id="IPR011961">
    <property type="entry name" value="RimM"/>
</dbReference>
<dbReference type="eggNOG" id="COG0806">
    <property type="taxonomic scope" value="Bacteria"/>
</dbReference>
<dbReference type="NCBIfam" id="TIGR02273">
    <property type="entry name" value="16S_RimM"/>
    <property type="match status" value="1"/>
</dbReference>
<reference evidence="9" key="1">
    <citation type="submission" date="2008-10" db="EMBL/GenBank/DDBJ databases">
        <title>Complete sequence of Desulfovibrio vulgaris str. 'Miyazaki F'.</title>
        <authorList>
            <person name="Lucas S."/>
            <person name="Copeland A."/>
            <person name="Lapidus A."/>
            <person name="Glavina del Rio T."/>
            <person name="Dalin E."/>
            <person name="Tice H."/>
            <person name="Bruce D."/>
            <person name="Goodwin L."/>
            <person name="Pitluck S."/>
            <person name="Sims D."/>
            <person name="Brettin T."/>
            <person name="Detter J.C."/>
            <person name="Han C."/>
            <person name="Larimer F."/>
            <person name="Land M."/>
            <person name="Hauser L."/>
            <person name="Kyrpides N."/>
            <person name="Mikhailova N."/>
            <person name="Hazen T.C."/>
            <person name="Richardson P."/>
        </authorList>
    </citation>
    <scope>NUCLEOTIDE SEQUENCE</scope>
    <source>
        <strain evidence="9">Miyazaki F</strain>
    </source>
</reference>
<dbReference type="GO" id="GO:0005737">
    <property type="term" value="C:cytoplasm"/>
    <property type="evidence" value="ECO:0007669"/>
    <property type="project" value="UniProtKB-SubCell"/>
</dbReference>
<keyword evidence="1 5" id="KW-0963">Cytoplasm</keyword>
<dbReference type="SUPFAM" id="SSF50346">
    <property type="entry name" value="PRC-barrel domain"/>
    <property type="match status" value="1"/>
</dbReference>
<organism evidence="9">
    <name type="scientific">Nitratidesulfovibrio vulgaris (strain DSM 19637 / Miyazaki F)</name>
    <name type="common">Desulfovibrio vulgaris</name>
    <dbReference type="NCBI Taxonomy" id="883"/>
    <lineage>
        <taxon>Bacteria</taxon>
        <taxon>Pseudomonadati</taxon>
        <taxon>Thermodesulfobacteriota</taxon>
        <taxon>Desulfovibrionia</taxon>
        <taxon>Desulfovibrionales</taxon>
        <taxon>Desulfovibrionaceae</taxon>
        <taxon>Nitratidesulfovibrio</taxon>
    </lineage>
</organism>
<feature type="domain" description="RimM N-terminal" evidence="7">
    <location>
        <begin position="9"/>
        <end position="88"/>
    </location>
</feature>
<evidence type="ECO:0000256" key="2">
    <source>
        <dbReference type="ARBA" id="ARBA00022517"/>
    </source>
</evidence>
<dbReference type="STRING" id="883.DvMF_2885"/>
<evidence type="ECO:0000256" key="1">
    <source>
        <dbReference type="ARBA" id="ARBA00022490"/>
    </source>
</evidence>
<proteinExistence type="inferred from homology"/>
<evidence type="ECO:0000256" key="3">
    <source>
        <dbReference type="ARBA" id="ARBA00022552"/>
    </source>
</evidence>
<dbReference type="Pfam" id="PF01782">
    <property type="entry name" value="RimM"/>
    <property type="match status" value="1"/>
</dbReference>
<dbReference type="HAMAP" id="MF_00014">
    <property type="entry name" value="Ribosome_mat_RimM"/>
    <property type="match status" value="1"/>
</dbReference>
<feature type="domain" description="Ribosome maturation factor RimM PRC barrel" evidence="8">
    <location>
        <begin position="101"/>
        <end position="169"/>
    </location>
</feature>
<evidence type="ECO:0000313" key="9">
    <source>
        <dbReference type="EMBL" id="ACL09822.1"/>
    </source>
</evidence>
<feature type="region of interest" description="Disordered" evidence="6">
    <location>
        <begin position="177"/>
        <end position="210"/>
    </location>
</feature>
<dbReference type="KEGG" id="dvm:DvMF_2885"/>
<evidence type="ECO:0000259" key="8">
    <source>
        <dbReference type="Pfam" id="PF24986"/>
    </source>
</evidence>
<dbReference type="InterPro" id="IPR011033">
    <property type="entry name" value="PRC_barrel-like_sf"/>
</dbReference>
<evidence type="ECO:0000256" key="5">
    <source>
        <dbReference type="HAMAP-Rule" id="MF_00014"/>
    </source>
</evidence>